<dbReference type="SUPFAM" id="SSF54975">
    <property type="entry name" value="Acylphosphatase/BLUF domain-like"/>
    <property type="match status" value="1"/>
</dbReference>
<proteinExistence type="predicted"/>
<reference evidence="2 3" key="1">
    <citation type="submission" date="2020-08" db="EMBL/GenBank/DDBJ databases">
        <title>Genomic Encyclopedia of Type Strains, Phase IV (KMG-IV): sequencing the most valuable type-strain genomes for metagenomic binning, comparative biology and taxonomic classification.</title>
        <authorList>
            <person name="Goeker M."/>
        </authorList>
    </citation>
    <scope>NUCLEOTIDE SEQUENCE [LARGE SCALE GENOMIC DNA]</scope>
    <source>
        <strain evidence="2 3">DSM 100211</strain>
    </source>
</reference>
<dbReference type="EMBL" id="JACIEE010000007">
    <property type="protein sequence ID" value="MBB3978550.1"/>
    <property type="molecule type" value="Genomic_DNA"/>
</dbReference>
<organism evidence="2 3">
    <name type="scientific">Mycoplana azooxidifex</name>
    <dbReference type="NCBI Taxonomy" id="1636188"/>
    <lineage>
        <taxon>Bacteria</taxon>
        <taxon>Pseudomonadati</taxon>
        <taxon>Pseudomonadota</taxon>
        <taxon>Alphaproteobacteria</taxon>
        <taxon>Hyphomicrobiales</taxon>
        <taxon>Rhizobiaceae</taxon>
        <taxon>Mycoplana</taxon>
    </lineage>
</organism>
<name>A0A7W6D894_9HYPH</name>
<evidence type="ECO:0000259" key="1">
    <source>
        <dbReference type="Pfam" id="PF00708"/>
    </source>
</evidence>
<protein>
    <submittedName>
        <fullName evidence="2">Acylphosphatase</fullName>
    </submittedName>
</protein>
<dbReference type="AlphaFoldDB" id="A0A7W6D894"/>
<gene>
    <name evidence="2" type="ORF">GGQ64_003784</name>
</gene>
<dbReference type="RefSeq" id="WP_183806786.1">
    <property type="nucleotide sequence ID" value="NZ_JACIEE010000007.1"/>
</dbReference>
<comment type="caution">
    <text evidence="2">The sequence shown here is derived from an EMBL/GenBank/DDBJ whole genome shotgun (WGS) entry which is preliminary data.</text>
</comment>
<dbReference type="Proteomes" id="UP000574761">
    <property type="component" value="Unassembled WGS sequence"/>
</dbReference>
<sequence length="92" mass="10093">MTRQNQDHLFERMTIRGAVDSASFVPWIRRHAAKLGLRQEIRHADAGRIEVEVAGPVELIDMLEMGCSLGPIDVWVETITRTPAAGGTGGQP</sequence>
<dbReference type="InterPro" id="IPR036046">
    <property type="entry name" value="Acylphosphatase-like_dom_sf"/>
</dbReference>
<keyword evidence="3" id="KW-1185">Reference proteome</keyword>
<feature type="domain" description="Acylphosphatase-like" evidence="1">
    <location>
        <begin position="13"/>
        <end position="64"/>
    </location>
</feature>
<evidence type="ECO:0000313" key="2">
    <source>
        <dbReference type="EMBL" id="MBB3978550.1"/>
    </source>
</evidence>
<accession>A0A7W6D894</accession>
<dbReference type="Gene3D" id="3.30.70.100">
    <property type="match status" value="1"/>
</dbReference>
<evidence type="ECO:0000313" key="3">
    <source>
        <dbReference type="Proteomes" id="UP000574761"/>
    </source>
</evidence>
<dbReference type="InterPro" id="IPR001792">
    <property type="entry name" value="Acylphosphatase-like_dom"/>
</dbReference>
<dbReference type="Pfam" id="PF00708">
    <property type="entry name" value="Acylphosphatase"/>
    <property type="match status" value="1"/>
</dbReference>